<evidence type="ECO:0000256" key="2">
    <source>
        <dbReference type="ARBA" id="ARBA00023136"/>
    </source>
</evidence>
<organism evidence="5 6">
    <name type="scientific">Stieleria neptunia</name>
    <dbReference type="NCBI Taxonomy" id="2527979"/>
    <lineage>
        <taxon>Bacteria</taxon>
        <taxon>Pseudomonadati</taxon>
        <taxon>Planctomycetota</taxon>
        <taxon>Planctomycetia</taxon>
        <taxon>Pirellulales</taxon>
        <taxon>Pirellulaceae</taxon>
        <taxon>Stieleria</taxon>
    </lineage>
</organism>
<gene>
    <name evidence="5" type="ORF">Enr13x_54240</name>
</gene>
<dbReference type="InterPro" id="IPR025713">
    <property type="entry name" value="MotB-like_N_dom"/>
</dbReference>
<keyword evidence="6" id="KW-1185">Reference proteome</keyword>
<dbReference type="RefSeq" id="WP_145389752.1">
    <property type="nucleotide sequence ID" value="NZ_CP037423.1"/>
</dbReference>
<reference evidence="5 6" key="1">
    <citation type="submission" date="2019-03" db="EMBL/GenBank/DDBJ databases">
        <title>Deep-cultivation of Planctomycetes and their phenomic and genomic characterization uncovers novel biology.</title>
        <authorList>
            <person name="Wiegand S."/>
            <person name="Jogler M."/>
            <person name="Boedeker C."/>
            <person name="Pinto D."/>
            <person name="Vollmers J."/>
            <person name="Rivas-Marin E."/>
            <person name="Kohn T."/>
            <person name="Peeters S.H."/>
            <person name="Heuer A."/>
            <person name="Rast P."/>
            <person name="Oberbeckmann S."/>
            <person name="Bunk B."/>
            <person name="Jeske O."/>
            <person name="Meyerdierks A."/>
            <person name="Storesund J.E."/>
            <person name="Kallscheuer N."/>
            <person name="Luecker S."/>
            <person name="Lage O.M."/>
            <person name="Pohl T."/>
            <person name="Merkel B.J."/>
            <person name="Hornburger P."/>
            <person name="Mueller R.-W."/>
            <person name="Bruemmer F."/>
            <person name="Labrenz M."/>
            <person name="Spormann A.M."/>
            <person name="Op den Camp H."/>
            <person name="Overmann J."/>
            <person name="Amann R."/>
            <person name="Jetten M.S.M."/>
            <person name="Mascher T."/>
            <person name="Medema M.H."/>
            <person name="Devos D.P."/>
            <person name="Kaster A.-K."/>
            <person name="Ovreas L."/>
            <person name="Rohde M."/>
            <person name="Galperin M.Y."/>
            <person name="Jogler C."/>
        </authorList>
    </citation>
    <scope>NUCLEOTIDE SEQUENCE [LARGE SCALE GENOMIC DNA]</scope>
    <source>
        <strain evidence="5 6">Enr13</strain>
    </source>
</reference>
<protein>
    <submittedName>
        <fullName evidence="5">Flagellar motor protein MotB</fullName>
    </submittedName>
</protein>
<dbReference type="Pfam" id="PF13677">
    <property type="entry name" value="MotB_plug"/>
    <property type="match status" value="1"/>
</dbReference>
<proteinExistence type="predicted"/>
<feature type="domain" description="Motility protein B-like N-terminal" evidence="4">
    <location>
        <begin position="12"/>
        <end position="51"/>
    </location>
</feature>
<evidence type="ECO:0000256" key="1">
    <source>
        <dbReference type="ARBA" id="ARBA00004370"/>
    </source>
</evidence>
<dbReference type="GO" id="GO:0016020">
    <property type="term" value="C:membrane"/>
    <property type="evidence" value="ECO:0007669"/>
    <property type="project" value="UniProtKB-SubCell"/>
</dbReference>
<keyword evidence="3" id="KW-1133">Transmembrane helix</keyword>
<sequence length="217" mass="24336">MANDTPDDPPEDIPAWFMTYSDVITLLMTFFILLLTFATTEPERFEKVTASVFGAAGATGVAGHEHDKLDRNSWSQRIRPRAARIAMQGSEMPPIEKEMTTKAIGRGLEAVSELASQKDVMKSYAFEMPLDKLVDRNLKLTQRGMQVAAKLSAQLRSLSIHCTFEISDRDMDDRVCALADHLYHVERARPGQIGTSVTDNVTSRMVRIVIEKYEGNR</sequence>
<keyword evidence="5" id="KW-0969">Cilium</keyword>
<keyword evidence="5" id="KW-0966">Cell projection</keyword>
<dbReference type="EMBL" id="CP037423">
    <property type="protein sequence ID" value="QDV45545.1"/>
    <property type="molecule type" value="Genomic_DNA"/>
</dbReference>
<dbReference type="KEGG" id="snep:Enr13x_54240"/>
<name>A0A518HXF6_9BACT</name>
<keyword evidence="3" id="KW-0812">Transmembrane</keyword>
<evidence type="ECO:0000313" key="6">
    <source>
        <dbReference type="Proteomes" id="UP000319004"/>
    </source>
</evidence>
<feature type="transmembrane region" description="Helical" evidence="3">
    <location>
        <begin position="15"/>
        <end position="37"/>
    </location>
</feature>
<keyword evidence="5" id="KW-0282">Flagellum</keyword>
<comment type="subcellular location">
    <subcellularLocation>
        <location evidence="1">Membrane</location>
    </subcellularLocation>
</comment>
<dbReference type="AlphaFoldDB" id="A0A518HXF6"/>
<evidence type="ECO:0000313" key="5">
    <source>
        <dbReference type="EMBL" id="QDV45545.1"/>
    </source>
</evidence>
<dbReference type="Proteomes" id="UP000319004">
    <property type="component" value="Chromosome"/>
</dbReference>
<evidence type="ECO:0000256" key="3">
    <source>
        <dbReference type="SAM" id="Phobius"/>
    </source>
</evidence>
<dbReference type="OrthoDB" id="268167at2"/>
<keyword evidence="2 3" id="KW-0472">Membrane</keyword>
<evidence type="ECO:0000259" key="4">
    <source>
        <dbReference type="Pfam" id="PF13677"/>
    </source>
</evidence>
<accession>A0A518HXF6</accession>